<keyword evidence="8" id="KW-1185">Reference proteome</keyword>
<protein>
    <recommendedName>
        <fullName evidence="9">MFS transporter</fullName>
    </recommendedName>
</protein>
<organism evidence="7 8">
    <name type="scientific">Actinoplanes couchii</name>
    <dbReference type="NCBI Taxonomy" id="403638"/>
    <lineage>
        <taxon>Bacteria</taxon>
        <taxon>Bacillati</taxon>
        <taxon>Actinomycetota</taxon>
        <taxon>Actinomycetes</taxon>
        <taxon>Micromonosporales</taxon>
        <taxon>Micromonosporaceae</taxon>
        <taxon>Actinoplanes</taxon>
    </lineage>
</organism>
<dbReference type="PANTHER" id="PTHR42718:SF9">
    <property type="entry name" value="MAJOR FACILITATOR SUPERFAMILY MULTIDRUG TRANSPORTER MFSC"/>
    <property type="match status" value="1"/>
</dbReference>
<proteinExistence type="predicted"/>
<dbReference type="EMBL" id="BOMG01000103">
    <property type="protein sequence ID" value="GID59925.1"/>
    <property type="molecule type" value="Genomic_DNA"/>
</dbReference>
<name>A0ABQ3XNE9_9ACTN</name>
<reference evidence="7 8" key="1">
    <citation type="submission" date="2021-01" db="EMBL/GenBank/DDBJ databases">
        <title>Whole genome shotgun sequence of Actinoplanes couchii NBRC 106145.</title>
        <authorList>
            <person name="Komaki H."/>
            <person name="Tamura T."/>
        </authorList>
    </citation>
    <scope>NUCLEOTIDE SEQUENCE [LARGE SCALE GENOMIC DNA]</scope>
    <source>
        <strain evidence="7 8">NBRC 106145</strain>
    </source>
</reference>
<evidence type="ECO:0000256" key="3">
    <source>
        <dbReference type="ARBA" id="ARBA00022692"/>
    </source>
</evidence>
<feature type="transmembrane region" description="Helical" evidence="6">
    <location>
        <begin position="106"/>
        <end position="126"/>
    </location>
</feature>
<dbReference type="InterPro" id="IPR036259">
    <property type="entry name" value="MFS_trans_sf"/>
</dbReference>
<evidence type="ECO:0000256" key="1">
    <source>
        <dbReference type="ARBA" id="ARBA00004141"/>
    </source>
</evidence>
<feature type="transmembrane region" description="Helical" evidence="6">
    <location>
        <begin position="193"/>
        <end position="215"/>
    </location>
</feature>
<feature type="transmembrane region" description="Helical" evidence="6">
    <location>
        <begin position="163"/>
        <end position="181"/>
    </location>
</feature>
<keyword evidence="4 6" id="KW-1133">Transmembrane helix</keyword>
<feature type="transmembrane region" description="Helical" evidence="6">
    <location>
        <begin position="246"/>
        <end position="273"/>
    </location>
</feature>
<keyword evidence="5 6" id="KW-0472">Membrane</keyword>
<dbReference type="RefSeq" id="WP_203806467.1">
    <property type="nucleotide sequence ID" value="NZ_BAAAQE010000046.1"/>
</dbReference>
<feature type="transmembrane region" description="Helical" evidence="6">
    <location>
        <begin position="293"/>
        <end position="315"/>
    </location>
</feature>
<dbReference type="Gene3D" id="1.20.1250.20">
    <property type="entry name" value="MFS general substrate transporter like domains"/>
    <property type="match status" value="1"/>
</dbReference>
<feature type="transmembrane region" description="Helical" evidence="6">
    <location>
        <begin position="36"/>
        <end position="58"/>
    </location>
</feature>
<gene>
    <name evidence="7" type="ORF">Aco03nite_083290</name>
</gene>
<evidence type="ECO:0000256" key="5">
    <source>
        <dbReference type="ARBA" id="ARBA00023136"/>
    </source>
</evidence>
<comment type="subcellular location">
    <subcellularLocation>
        <location evidence="1">Membrane</location>
        <topology evidence="1">Multi-pass membrane protein</topology>
    </subcellularLocation>
</comment>
<sequence>MLAAFSTTYAAGLVTGGVLGDRYGTRRLFRAGAAGYLVGCVVCALAPGPAVLVGGRALQGLAAAAMVPQAFALTAIAGPAAYHRLAAVLGAASVTGQLAAVVSGGSWRVLFVIQAAATVVMLVRPGRFPPAAGGRGDVAGLVLGILVPLSVLGPLVVVRLTGGPAWILLGTVAVAPLGWAYRRRGRAVFAGRAAVLAASGTGVAYACQAVLLLLTALRPDVHPLVPVGYGAAFALFSVLRRPVVLAAVAVPALILTVAAGYPGGLLVVCGAAMGVVLPRLTATALTGSVPGAAAGTLATIPQFAAAAALTVSAGVL</sequence>
<feature type="transmembrane region" description="Helical" evidence="6">
    <location>
        <begin position="70"/>
        <end position="94"/>
    </location>
</feature>
<evidence type="ECO:0000313" key="7">
    <source>
        <dbReference type="EMBL" id="GID59925.1"/>
    </source>
</evidence>
<dbReference type="SUPFAM" id="SSF103473">
    <property type="entry name" value="MFS general substrate transporter"/>
    <property type="match status" value="1"/>
</dbReference>
<feature type="transmembrane region" description="Helical" evidence="6">
    <location>
        <begin position="138"/>
        <end position="157"/>
    </location>
</feature>
<evidence type="ECO:0000256" key="4">
    <source>
        <dbReference type="ARBA" id="ARBA00022989"/>
    </source>
</evidence>
<evidence type="ECO:0000256" key="6">
    <source>
        <dbReference type="SAM" id="Phobius"/>
    </source>
</evidence>
<evidence type="ECO:0008006" key="9">
    <source>
        <dbReference type="Google" id="ProtNLM"/>
    </source>
</evidence>
<feature type="transmembrane region" description="Helical" evidence="6">
    <location>
        <begin position="221"/>
        <end position="239"/>
    </location>
</feature>
<evidence type="ECO:0000256" key="2">
    <source>
        <dbReference type="ARBA" id="ARBA00022448"/>
    </source>
</evidence>
<keyword evidence="3 6" id="KW-0812">Transmembrane</keyword>
<accession>A0ABQ3XNE9</accession>
<dbReference type="PANTHER" id="PTHR42718">
    <property type="entry name" value="MAJOR FACILITATOR SUPERFAMILY MULTIDRUG TRANSPORTER MFSC"/>
    <property type="match status" value="1"/>
</dbReference>
<dbReference type="Proteomes" id="UP000612282">
    <property type="component" value="Unassembled WGS sequence"/>
</dbReference>
<comment type="caution">
    <text evidence="7">The sequence shown here is derived from an EMBL/GenBank/DDBJ whole genome shotgun (WGS) entry which is preliminary data.</text>
</comment>
<keyword evidence="2" id="KW-0813">Transport</keyword>
<evidence type="ECO:0000313" key="8">
    <source>
        <dbReference type="Proteomes" id="UP000612282"/>
    </source>
</evidence>